<dbReference type="KEGG" id="nmx:NMA510612_1033"/>
<sequence>MPISPVMMPPVTGVPNSHLLFDVAFAVVVLSLLIRGMTIPVMARLLKVAMPNKPEPKDTHDIWLAKKEIVRMSAFKVVAESEAEGHHPDTVEPISDSFGARCFALIRNGIRIEMQSDTVLQAGIWRGTSCPTARSI</sequence>
<keyword evidence="1" id="KW-0812">Transmembrane</keyword>
<dbReference type="Proteomes" id="UP000023582">
    <property type="component" value="Chromosome"/>
</dbReference>
<proteinExistence type="predicted"/>
<organism evidence="2 3">
    <name type="scientific">Neisseria meningitidis</name>
    <dbReference type="NCBI Taxonomy" id="487"/>
    <lineage>
        <taxon>Bacteria</taxon>
        <taxon>Pseudomonadati</taxon>
        <taxon>Pseudomonadota</taxon>
        <taxon>Betaproteobacteria</taxon>
        <taxon>Neisseriales</taxon>
        <taxon>Neisseriaceae</taxon>
        <taxon>Neisseria</taxon>
    </lineage>
</organism>
<gene>
    <name evidence="2" type="primary">cvrA</name>
    <name evidence="2" type="ORF">NMA510612_1033</name>
</gene>
<dbReference type="PATRIC" id="fig|487.517.peg.1035"/>
<feature type="transmembrane region" description="Helical" evidence="1">
    <location>
        <begin position="20"/>
        <end position="43"/>
    </location>
</feature>
<dbReference type="AlphaFoldDB" id="X5F858"/>
<keyword evidence="1" id="KW-1133">Transmembrane helix</keyword>
<name>X5F858_NEIME</name>
<dbReference type="EMBL" id="CP007524">
    <property type="protein sequence ID" value="AHW75333.1"/>
    <property type="molecule type" value="Genomic_DNA"/>
</dbReference>
<evidence type="ECO:0000313" key="2">
    <source>
        <dbReference type="EMBL" id="AHW75333.1"/>
    </source>
</evidence>
<evidence type="ECO:0000256" key="1">
    <source>
        <dbReference type="SAM" id="Phobius"/>
    </source>
</evidence>
<evidence type="ECO:0000313" key="3">
    <source>
        <dbReference type="Proteomes" id="UP000023582"/>
    </source>
</evidence>
<dbReference type="RefSeq" id="WP_226876303.1">
    <property type="nucleotide sequence ID" value="NZ_CFHX01000013.1"/>
</dbReference>
<protein>
    <submittedName>
        <fullName evidence="2">Sodium/hydrogen exchanger family protein</fullName>
    </submittedName>
</protein>
<keyword evidence="1" id="KW-0472">Membrane</keyword>
<reference evidence="3" key="2">
    <citation type="submission" date="2014-02" db="EMBL/GenBank/DDBJ databases">
        <title>Complete Genome Sequence of Neisseria meningitides, serogroup A strain 510612.</title>
        <authorList>
            <person name="Zhang X."/>
            <person name="Zhang Y."/>
            <person name="Yang J."/>
            <person name="Zhu Y."/>
            <person name="Jin Q."/>
        </authorList>
    </citation>
    <scope>NUCLEOTIDE SEQUENCE</scope>
    <source>
        <strain evidence="3">NMA510612</strain>
    </source>
</reference>
<reference evidence="2 3" key="1">
    <citation type="journal article" date="2014" name="Genome Announc.">
        <title>Complete Genome Sequence of Neisseria meningitidis Serogroup A Strain NMA510612, Isolated from a Patient with Bacterial Meningitis in China.</title>
        <authorList>
            <person name="Zhang Y."/>
            <person name="Yang J."/>
            <person name="Xu L."/>
            <person name="Zhu Y."/>
            <person name="Liu B."/>
            <person name="Shao Z."/>
            <person name="Zhang X."/>
            <person name="Jin Q."/>
        </authorList>
    </citation>
    <scope>NUCLEOTIDE SEQUENCE [LARGE SCALE GENOMIC DNA]</scope>
    <source>
        <strain evidence="3">NMA510612</strain>
    </source>
</reference>
<dbReference type="GeneID" id="93386460"/>
<accession>X5F858</accession>